<evidence type="ECO:0000256" key="2">
    <source>
        <dbReference type="SAM" id="MobiDB-lite"/>
    </source>
</evidence>
<dbReference type="CDD" id="cd24142">
    <property type="entry name" value="ACL4-like"/>
    <property type="match status" value="1"/>
</dbReference>
<dbReference type="VEuPathDB" id="TriTrypDB:Lsey_0166_0140"/>
<dbReference type="Proteomes" id="UP000038009">
    <property type="component" value="Unassembled WGS sequence"/>
</dbReference>
<name>A0A0N1HVL1_LEPSE</name>
<dbReference type="GO" id="GO:0045842">
    <property type="term" value="P:positive regulation of mitotic metaphase/anaphase transition"/>
    <property type="evidence" value="ECO:0007669"/>
    <property type="project" value="TreeGrafter"/>
</dbReference>
<feature type="region of interest" description="Disordered" evidence="2">
    <location>
        <begin position="303"/>
        <end position="340"/>
    </location>
</feature>
<dbReference type="OrthoDB" id="1914839at2759"/>
<dbReference type="GO" id="GO:0005680">
    <property type="term" value="C:anaphase-promoting complex"/>
    <property type="evidence" value="ECO:0007669"/>
    <property type="project" value="TreeGrafter"/>
</dbReference>
<dbReference type="GO" id="GO:0016567">
    <property type="term" value="P:protein ubiquitination"/>
    <property type="evidence" value="ECO:0007669"/>
    <property type="project" value="TreeGrafter"/>
</dbReference>
<evidence type="ECO:0000256" key="1">
    <source>
        <dbReference type="ARBA" id="ARBA00022803"/>
    </source>
</evidence>
<keyword evidence="4" id="KW-1185">Reference proteome</keyword>
<dbReference type="InterPro" id="IPR011990">
    <property type="entry name" value="TPR-like_helical_dom_sf"/>
</dbReference>
<protein>
    <submittedName>
        <fullName evidence="3">Uncharacterized protein</fullName>
    </submittedName>
</protein>
<organism evidence="3 4">
    <name type="scientific">Leptomonas seymouri</name>
    <dbReference type="NCBI Taxonomy" id="5684"/>
    <lineage>
        <taxon>Eukaryota</taxon>
        <taxon>Discoba</taxon>
        <taxon>Euglenozoa</taxon>
        <taxon>Kinetoplastea</taxon>
        <taxon>Metakinetoplastina</taxon>
        <taxon>Trypanosomatida</taxon>
        <taxon>Trypanosomatidae</taxon>
        <taxon>Leishmaniinae</taxon>
        <taxon>Leptomonas</taxon>
    </lineage>
</organism>
<dbReference type="EMBL" id="LJSK01000166">
    <property type="protein sequence ID" value="KPI85794.1"/>
    <property type="molecule type" value="Genomic_DNA"/>
</dbReference>
<keyword evidence="1" id="KW-0802">TPR repeat</keyword>
<sequence length="340" mass="37753">MDTNTLLALAQSAVDVGNVKAACEFYEVALAQSPNSDEVLEAYAEIMIHYAQDPARAQQMLRHAIEINPNEGYVKYLNLAQLCEASEALQCYEKAYGIASLMLHGCRKKKVKKTLQETMATMCCAVAELYLTDLCFNEDAEQQCEKAVARALELNSEIVEPHQLQASLRLSQCRPEEALEALRRAVDLTHRLGEEHQPTYESKIELGRLLMQVEPTEAFQFLLEVLQYGDNNPYVWFLLGECARMRGRYVDATRLLRRARVMLVVSGGDATSLAEVDAAIGVLVQEMGGPEAVAQVTDIDHPNPLELLQPEEGAAAEAEDDDAAEDLAEPEWESCDEDEA</sequence>
<feature type="compositionally biased region" description="Low complexity" evidence="2">
    <location>
        <begin position="304"/>
        <end position="316"/>
    </location>
</feature>
<dbReference type="AlphaFoldDB" id="A0A0N1HVL1"/>
<dbReference type="PANTHER" id="PTHR12558">
    <property type="entry name" value="CELL DIVISION CYCLE 16,23,27"/>
    <property type="match status" value="1"/>
</dbReference>
<dbReference type="SUPFAM" id="SSF48452">
    <property type="entry name" value="TPR-like"/>
    <property type="match status" value="1"/>
</dbReference>
<reference evidence="3 4" key="1">
    <citation type="journal article" date="2015" name="PLoS Pathog.">
        <title>Leptomonas seymouri: Adaptations to the Dixenous Life Cycle Analyzed by Genome Sequencing, Transcriptome Profiling and Co-infection with Leishmania donovani.</title>
        <authorList>
            <person name="Kraeva N."/>
            <person name="Butenko A."/>
            <person name="Hlavacova J."/>
            <person name="Kostygov A."/>
            <person name="Myskova J."/>
            <person name="Grybchuk D."/>
            <person name="Lestinova T."/>
            <person name="Votypka J."/>
            <person name="Volf P."/>
            <person name="Opperdoes F."/>
            <person name="Flegontov P."/>
            <person name="Lukes J."/>
            <person name="Yurchenko V."/>
        </authorList>
    </citation>
    <scope>NUCLEOTIDE SEQUENCE [LARGE SCALE GENOMIC DNA]</scope>
    <source>
        <strain evidence="3 4">ATCC 30220</strain>
    </source>
</reference>
<dbReference type="OMA" id="PYVWFLL"/>
<evidence type="ECO:0000313" key="4">
    <source>
        <dbReference type="Proteomes" id="UP000038009"/>
    </source>
</evidence>
<dbReference type="GO" id="GO:0051301">
    <property type="term" value="P:cell division"/>
    <property type="evidence" value="ECO:0007669"/>
    <property type="project" value="TreeGrafter"/>
</dbReference>
<dbReference type="PANTHER" id="PTHR12558:SF10">
    <property type="entry name" value="CELL DIVISION CYCLE PROTEIN 23 HOMOLOG"/>
    <property type="match status" value="1"/>
</dbReference>
<gene>
    <name evidence="3" type="ORF">ABL78_5151</name>
</gene>
<comment type="caution">
    <text evidence="3">The sequence shown here is derived from an EMBL/GenBank/DDBJ whole genome shotgun (WGS) entry which is preliminary data.</text>
</comment>
<evidence type="ECO:0000313" key="3">
    <source>
        <dbReference type="EMBL" id="KPI85794.1"/>
    </source>
</evidence>
<accession>A0A0N1HVL1</accession>
<dbReference type="GO" id="GO:0031145">
    <property type="term" value="P:anaphase-promoting complex-dependent catabolic process"/>
    <property type="evidence" value="ECO:0007669"/>
    <property type="project" value="TreeGrafter"/>
</dbReference>
<feature type="compositionally biased region" description="Acidic residues" evidence="2">
    <location>
        <begin position="317"/>
        <end position="340"/>
    </location>
</feature>
<proteinExistence type="predicted"/>
<dbReference type="Gene3D" id="1.25.40.10">
    <property type="entry name" value="Tetratricopeptide repeat domain"/>
    <property type="match status" value="1"/>
</dbReference>